<feature type="region of interest" description="Disordered" evidence="1">
    <location>
        <begin position="161"/>
        <end position="319"/>
    </location>
</feature>
<feature type="compositionally biased region" description="Basic and acidic residues" evidence="1">
    <location>
        <begin position="283"/>
        <end position="292"/>
    </location>
</feature>
<proteinExistence type="predicted"/>
<keyword evidence="3" id="KW-1185">Reference proteome</keyword>
<gene>
    <name evidence="2" type="ORF">EG68_06469</name>
</gene>
<name>A0A8S9YTP3_9TREM</name>
<feature type="compositionally biased region" description="Low complexity" evidence="1">
    <location>
        <begin position="207"/>
        <end position="222"/>
    </location>
</feature>
<feature type="compositionally biased region" description="Basic residues" evidence="1">
    <location>
        <begin position="383"/>
        <end position="393"/>
    </location>
</feature>
<reference evidence="2" key="1">
    <citation type="submission" date="2019-07" db="EMBL/GenBank/DDBJ databases">
        <title>Annotation for the trematode Paragonimus miyazaki's.</title>
        <authorList>
            <person name="Choi Y.-J."/>
        </authorList>
    </citation>
    <scope>NUCLEOTIDE SEQUENCE</scope>
    <source>
        <strain evidence="2">Japan</strain>
    </source>
</reference>
<dbReference type="OrthoDB" id="6288925at2759"/>
<feature type="region of interest" description="Disordered" evidence="1">
    <location>
        <begin position="1"/>
        <end position="59"/>
    </location>
</feature>
<protein>
    <submittedName>
        <fullName evidence="2">Uncharacterized protein</fullName>
    </submittedName>
</protein>
<feature type="compositionally biased region" description="Basic residues" evidence="1">
    <location>
        <begin position="352"/>
        <end position="364"/>
    </location>
</feature>
<dbReference type="EMBL" id="JTDE01003133">
    <property type="protein sequence ID" value="KAF7256423.1"/>
    <property type="molecule type" value="Genomic_DNA"/>
</dbReference>
<evidence type="ECO:0000313" key="3">
    <source>
        <dbReference type="Proteomes" id="UP000822476"/>
    </source>
</evidence>
<sequence>MTPRLSGLAGMFEETSEVASPARGVGRPRSSSALSGEKRSSMGSSRSIPRAAAKTPRLTGVRRLWKTPKIVKSPRLSGVRQVLRSPRVLASPSMSGLRRLLESPKLCVSPRLSGLADLLPFSPESQKTPAASGIKLIRKASRRQMAVSSQLVRKRALPSTISSDICDVPPPKTAKDTSLQTVLVRSTRAGSKRPPKSTSNSVALPLTSSTESSRATARQTSRPKPVRAPAVDGVGSPPDKSNKTKVNAIPAATKPKPARKRTPVKNAPLRVTRQRRALIEVNKAVDKPKEEPSSPTRQGRAVRIKKTSTTKRSVSKTMESNTTTTITKVLDSPVPSVRTNRKRKSAPSTKVQAKKPRSTARTTKKTTASLSSPVHSHVVISPRRTRAANRIRN</sequence>
<dbReference type="Proteomes" id="UP000822476">
    <property type="component" value="Unassembled WGS sequence"/>
</dbReference>
<evidence type="ECO:0000313" key="2">
    <source>
        <dbReference type="EMBL" id="KAF7256423.1"/>
    </source>
</evidence>
<accession>A0A8S9YTP3</accession>
<evidence type="ECO:0000256" key="1">
    <source>
        <dbReference type="SAM" id="MobiDB-lite"/>
    </source>
</evidence>
<feature type="region of interest" description="Disordered" evidence="1">
    <location>
        <begin position="332"/>
        <end position="393"/>
    </location>
</feature>
<organism evidence="2 3">
    <name type="scientific">Paragonimus skrjabini miyazakii</name>
    <dbReference type="NCBI Taxonomy" id="59628"/>
    <lineage>
        <taxon>Eukaryota</taxon>
        <taxon>Metazoa</taxon>
        <taxon>Spiralia</taxon>
        <taxon>Lophotrochozoa</taxon>
        <taxon>Platyhelminthes</taxon>
        <taxon>Trematoda</taxon>
        <taxon>Digenea</taxon>
        <taxon>Plagiorchiida</taxon>
        <taxon>Troglotremata</taxon>
        <taxon>Troglotrematidae</taxon>
        <taxon>Paragonimus</taxon>
    </lineage>
</organism>
<feature type="compositionally biased region" description="Low complexity" evidence="1">
    <location>
        <begin position="365"/>
        <end position="382"/>
    </location>
</feature>
<feature type="compositionally biased region" description="Basic residues" evidence="1">
    <location>
        <begin position="300"/>
        <end position="309"/>
    </location>
</feature>
<dbReference type="AlphaFoldDB" id="A0A8S9YTP3"/>
<comment type="caution">
    <text evidence="2">The sequence shown here is derived from an EMBL/GenBank/DDBJ whole genome shotgun (WGS) entry which is preliminary data.</text>
</comment>